<dbReference type="InterPro" id="IPR012495">
    <property type="entry name" value="TadE-like_dom"/>
</dbReference>
<gene>
    <name evidence="4" type="ORF">I6G29_12630</name>
    <name evidence="5" type="ORF">NCTC11997_02600</name>
</gene>
<evidence type="ECO:0000259" key="3">
    <source>
        <dbReference type="Pfam" id="PF07811"/>
    </source>
</evidence>
<name>A0A378XJD0_9BURK</name>
<dbReference type="OrthoDB" id="8681001at2"/>
<dbReference type="Proteomes" id="UP000254603">
    <property type="component" value="Unassembled WGS sequence"/>
</dbReference>
<accession>A0A378XJD0</accession>
<evidence type="ECO:0000313" key="4">
    <source>
        <dbReference type="EMBL" id="QPT39936.1"/>
    </source>
</evidence>
<evidence type="ECO:0000256" key="1">
    <source>
        <dbReference type="SAM" id="MobiDB-lite"/>
    </source>
</evidence>
<dbReference type="Pfam" id="PF07811">
    <property type="entry name" value="TadE"/>
    <property type="match status" value="1"/>
</dbReference>
<dbReference type="STRING" id="1122619.GCA_000373745_00174"/>
<sequence>MKRTQLPSSLHSQHGSAIIEFLVTALPVLLLGLGATETARWYIHKQHIRFALHEAQRIAAVTHAEPTQLITAFEEALNPLFAPAGPYETTEARRAAYLQNVSTSTSMPPWRISIISPNAKHFEDFQQADLEITQSTGFAAINNNYQFEQHQEKALGIHSQQTIYQANILSVQLIYPYKPLVPGVSSLMKQLSTSSNSRLKQSYYTHGYLPLELTAHISMQSHPVMWPAESSAKIVYHEQLIDSDNASNSPTAPADGNDRCAGLWCIESSSEQHTGGDLGGHTESPSTQNPYESYQPPQSSSPHDTNSPSDQQNAWAPDNTDNDLTDDPLCDTSLCCT</sequence>
<evidence type="ECO:0000313" key="5">
    <source>
        <dbReference type="EMBL" id="SUA58055.1"/>
    </source>
</evidence>
<feature type="region of interest" description="Disordered" evidence="1">
    <location>
        <begin position="271"/>
        <end position="327"/>
    </location>
</feature>
<evidence type="ECO:0000256" key="2">
    <source>
        <dbReference type="SAM" id="Phobius"/>
    </source>
</evidence>
<keyword evidence="2" id="KW-0472">Membrane</keyword>
<reference evidence="5 6" key="1">
    <citation type="submission" date="2018-06" db="EMBL/GenBank/DDBJ databases">
        <authorList>
            <consortium name="Pathogen Informatics"/>
            <person name="Doyle S."/>
        </authorList>
    </citation>
    <scope>NUCLEOTIDE SEQUENCE [LARGE SCALE GENOMIC DNA]</scope>
    <source>
        <strain evidence="5 6">NCTC11997</strain>
    </source>
</reference>
<dbReference type="RefSeq" id="WP_018573357.1">
    <property type="nucleotide sequence ID" value="NZ_CP065725.1"/>
</dbReference>
<keyword evidence="7" id="KW-1185">Reference proteome</keyword>
<evidence type="ECO:0000313" key="7">
    <source>
        <dbReference type="Proteomes" id="UP000594903"/>
    </source>
</evidence>
<dbReference type="EMBL" id="UGSB01000001">
    <property type="protein sequence ID" value="SUA58055.1"/>
    <property type="molecule type" value="Genomic_DNA"/>
</dbReference>
<feature type="transmembrane region" description="Helical" evidence="2">
    <location>
        <begin position="21"/>
        <end position="43"/>
    </location>
</feature>
<proteinExistence type="predicted"/>
<dbReference type="EMBL" id="CP065725">
    <property type="protein sequence ID" value="QPT39936.1"/>
    <property type="molecule type" value="Genomic_DNA"/>
</dbReference>
<evidence type="ECO:0000313" key="6">
    <source>
        <dbReference type="Proteomes" id="UP000254603"/>
    </source>
</evidence>
<feature type="compositionally biased region" description="Polar residues" evidence="1">
    <location>
        <begin position="303"/>
        <end position="314"/>
    </location>
</feature>
<feature type="compositionally biased region" description="Low complexity" evidence="1">
    <location>
        <begin position="290"/>
        <end position="302"/>
    </location>
</feature>
<keyword evidence="2" id="KW-1133">Transmembrane helix</keyword>
<organism evidence="5 6">
    <name type="scientific">Oligella ureolytica</name>
    <dbReference type="NCBI Taxonomy" id="90244"/>
    <lineage>
        <taxon>Bacteria</taxon>
        <taxon>Pseudomonadati</taxon>
        <taxon>Pseudomonadota</taxon>
        <taxon>Betaproteobacteria</taxon>
        <taxon>Burkholderiales</taxon>
        <taxon>Alcaligenaceae</taxon>
        <taxon>Oligella</taxon>
    </lineage>
</organism>
<dbReference type="Proteomes" id="UP000594903">
    <property type="component" value="Chromosome"/>
</dbReference>
<keyword evidence="2" id="KW-0812">Transmembrane</keyword>
<reference evidence="4 7" key="2">
    <citation type="submission" date="2020-12" db="EMBL/GenBank/DDBJ databases">
        <title>FDA dAtabase for Regulatory Grade micrObial Sequences (FDA-ARGOS): Supporting development and validation of Infectious Disease Dx tests.</title>
        <authorList>
            <person name="Sproer C."/>
            <person name="Gronow S."/>
            <person name="Severitt S."/>
            <person name="Schroder I."/>
            <person name="Tallon L."/>
            <person name="Sadzewicz L."/>
            <person name="Zhao X."/>
            <person name="Boylan J."/>
            <person name="Ott S."/>
            <person name="Bowen H."/>
            <person name="Vavikolanu K."/>
            <person name="Mehta A."/>
            <person name="Aluvathingal J."/>
            <person name="Nadendla S."/>
            <person name="Lowell S."/>
            <person name="Myers T."/>
            <person name="Yan Y."/>
            <person name="Sichtig H."/>
        </authorList>
    </citation>
    <scope>NUCLEOTIDE SEQUENCE [LARGE SCALE GENOMIC DNA]</scope>
    <source>
        <strain evidence="4 7">FDAARGOS_872</strain>
    </source>
</reference>
<protein>
    <submittedName>
        <fullName evidence="4">Pilus assembly protein</fullName>
    </submittedName>
</protein>
<feature type="domain" description="TadE-like" evidence="3">
    <location>
        <begin position="15"/>
        <end position="57"/>
    </location>
</feature>
<dbReference type="AlphaFoldDB" id="A0A378XJD0"/>